<feature type="region of interest" description="Disordered" evidence="2">
    <location>
        <begin position="789"/>
        <end position="809"/>
    </location>
</feature>
<proteinExistence type="predicted"/>
<dbReference type="AlphaFoldDB" id="A0A8D8WMT5"/>
<evidence type="ECO:0000256" key="2">
    <source>
        <dbReference type="SAM" id="MobiDB-lite"/>
    </source>
</evidence>
<feature type="coiled-coil region" evidence="1">
    <location>
        <begin position="651"/>
        <end position="678"/>
    </location>
</feature>
<sequence>MNYLEEQYVINTDYVPNNCSEVIFKTEQECLETNDPPDEEEYRILDISTNQEPYIYPEQTSEIQEEYEAGVEHEDSDDCDDEDRGVLKHVWQDEDPNNGSDNEQDSEDLELKATLSNIVKFINFLNKLQEDHYTFVNSDIENMLMIEKQKRAVVINVYMIADLVKVNFDFNNSQVNEIANELKRILSIKVELFDKLHDKQVNGVVSQDVIKRLFSGNHLLIKSQIDELRGILFKKLENVHKTLAEKQRTRKKLKQASRKMTLQKVCTRPTPVQNNSVEKKIRDTKIKNNNLHTMTQQVSSSLQNIQVKKCKIKGHIDRLIQGDRPRHVKSANMHTMEQDINSSLQNIQEKKSKIKAQIESLLEEYQNESNHHESYNSLKRKSQTINQESTLEDFDSFTQVISKKLKLKPGEASPSLILSKFRNNLNKKLKLRTPSCQVKNEIVDDQEDNQVSFIELDLEDYREEEALVEEVFFEDDQSDYIEDRVIKSFSGGWYGDNTDTGFKNTEYRETAAAEETHDSSYIIQDLTNYKPHPEENQVMSYMINDVTLTKLPSTPHQPVLQQPNQPVYEHLILSEQVEKLVQKTRTKPVHFDLASADIEKSLLKDREKAMWQLEHMVDQASKDKTIWNKFLRQLNKTDDVIVTTSNREIVQEHLETRLKELEDKAELARKSLLLLNKNKRKTNKELGDLCTKDSTGKSFINKNFEGKPYVLKKSNDSHSNITVKAASPQKPYVPRKIHKLSKVIVQNNSLLESPEINNKLKALFKNNNLKGTLMKKKFVNHEEEVINNINSNSDGESQNISNGNLETTNDNEVSTDRFITLSNPKTNTTVTVGRPKMSTTMRKLNEDSIKNNSAVNFNVEVALLRKNVHEGKKSLKTIAPRSFVIPSIKKPLALTLPGDSSKLLLRKAPQHVTRMDSRDFLKNRIKTKRKKSTEAEELQTNLELLKNKIKSRRKSSKAEEFESSDSKSKKLLETLKQQIFEKLHRQDNVKRSAEIKQEIEKRLRRKEKLKTWQKLSK</sequence>
<feature type="compositionally biased region" description="Polar residues" evidence="2">
    <location>
        <begin position="794"/>
        <end position="809"/>
    </location>
</feature>
<dbReference type="EMBL" id="HBUF01212461">
    <property type="protein sequence ID" value="CAG6665987.1"/>
    <property type="molecule type" value="Transcribed_RNA"/>
</dbReference>
<protein>
    <submittedName>
        <fullName evidence="3">Uncharacterized protein</fullName>
    </submittedName>
</protein>
<evidence type="ECO:0000313" key="3">
    <source>
        <dbReference type="EMBL" id="CAG6665987.1"/>
    </source>
</evidence>
<accession>A0A8D8WMT5</accession>
<feature type="coiled-coil region" evidence="1">
    <location>
        <begin position="236"/>
        <end position="263"/>
    </location>
</feature>
<name>A0A8D8WMT5_9HEMI</name>
<feature type="coiled-coil region" evidence="1">
    <location>
        <begin position="344"/>
        <end position="371"/>
    </location>
</feature>
<keyword evidence="1" id="KW-0175">Coiled coil</keyword>
<evidence type="ECO:0000256" key="1">
    <source>
        <dbReference type="SAM" id="Coils"/>
    </source>
</evidence>
<feature type="coiled-coil region" evidence="1">
    <location>
        <begin position="918"/>
        <end position="955"/>
    </location>
</feature>
<organism evidence="3">
    <name type="scientific">Cacopsylla melanoneura</name>
    <dbReference type="NCBI Taxonomy" id="428564"/>
    <lineage>
        <taxon>Eukaryota</taxon>
        <taxon>Metazoa</taxon>
        <taxon>Ecdysozoa</taxon>
        <taxon>Arthropoda</taxon>
        <taxon>Hexapoda</taxon>
        <taxon>Insecta</taxon>
        <taxon>Pterygota</taxon>
        <taxon>Neoptera</taxon>
        <taxon>Paraneoptera</taxon>
        <taxon>Hemiptera</taxon>
        <taxon>Sternorrhyncha</taxon>
        <taxon>Psylloidea</taxon>
        <taxon>Psyllidae</taxon>
        <taxon>Psyllinae</taxon>
        <taxon>Cacopsylla</taxon>
    </lineage>
</organism>
<reference evidence="3" key="1">
    <citation type="submission" date="2021-05" db="EMBL/GenBank/DDBJ databases">
        <authorList>
            <person name="Alioto T."/>
            <person name="Alioto T."/>
            <person name="Gomez Garrido J."/>
        </authorList>
    </citation>
    <scope>NUCLEOTIDE SEQUENCE</scope>
</reference>